<dbReference type="InterPro" id="IPR017451">
    <property type="entry name" value="F-box-assoc_interact_dom"/>
</dbReference>
<evidence type="ECO:0000259" key="2">
    <source>
        <dbReference type="Pfam" id="PF08268"/>
    </source>
</evidence>
<keyword evidence="4" id="KW-1185">Reference proteome</keyword>
<feature type="domain" description="F-box associated beta-propeller type 3" evidence="2">
    <location>
        <begin position="81"/>
        <end position="299"/>
    </location>
</feature>
<dbReference type="InterPro" id="IPR050796">
    <property type="entry name" value="SCF_F-box_component"/>
</dbReference>
<gene>
    <name evidence="3" type="ORF">FRX31_017954</name>
</gene>
<dbReference type="EMBL" id="JABWDY010021311">
    <property type="protein sequence ID" value="KAF5192462.1"/>
    <property type="molecule type" value="Genomic_DNA"/>
</dbReference>
<dbReference type="Pfam" id="PF08268">
    <property type="entry name" value="FBA_3"/>
    <property type="match status" value="1"/>
</dbReference>
<organism evidence="3 4">
    <name type="scientific">Thalictrum thalictroides</name>
    <name type="common">Rue-anemone</name>
    <name type="synonym">Anemone thalictroides</name>
    <dbReference type="NCBI Taxonomy" id="46969"/>
    <lineage>
        <taxon>Eukaryota</taxon>
        <taxon>Viridiplantae</taxon>
        <taxon>Streptophyta</taxon>
        <taxon>Embryophyta</taxon>
        <taxon>Tracheophyta</taxon>
        <taxon>Spermatophyta</taxon>
        <taxon>Magnoliopsida</taxon>
        <taxon>Ranunculales</taxon>
        <taxon>Ranunculaceae</taxon>
        <taxon>Thalictroideae</taxon>
        <taxon>Thalictrum</taxon>
    </lineage>
</organism>
<dbReference type="InterPro" id="IPR036047">
    <property type="entry name" value="F-box-like_dom_sf"/>
</dbReference>
<proteinExistence type="predicted"/>
<comment type="caution">
    <text evidence="3">The sequence shown here is derived from an EMBL/GenBank/DDBJ whole genome shotgun (WGS) entry which is preliminary data.</text>
</comment>
<reference evidence="3 4" key="1">
    <citation type="submission" date="2020-06" db="EMBL/GenBank/DDBJ databases">
        <title>Transcriptomic and genomic resources for Thalictrum thalictroides and T. hernandezii: Facilitating candidate gene discovery in an emerging model plant lineage.</title>
        <authorList>
            <person name="Arias T."/>
            <person name="Riano-Pachon D.M."/>
            <person name="Di Stilio V.S."/>
        </authorList>
    </citation>
    <scope>NUCLEOTIDE SEQUENCE [LARGE SCALE GENOMIC DNA]</scope>
    <source>
        <strain evidence="4">cv. WT478/WT964</strain>
        <tissue evidence="3">Leaves</tissue>
    </source>
</reference>
<keyword evidence="1" id="KW-1133">Transmembrane helix</keyword>
<dbReference type="AlphaFoldDB" id="A0A7J6W7N7"/>
<sequence length="385" mass="44867">MDKQLPWEIIFQEILPRIPAKTLIQYKCVSKDWYTSISSSSNSFFIKTHLDYWKSKSSNGVIQQPCDECYTFHDEETGEHFDLELHKLFNDDRKILIPFASYDGLLLVQSIDYGNTHSFPSYYVCNPITRQLTKLPHPPFWLYPSEISFDPTTYKYKVVSWSNQQGCAIFTLGDDDGSGDSSSWRLVPLPSDVGDMYTRGVSVNGALYWVSISISCSINEPVSSSMCFILSLDMNKEEIKKINMPTEEEYNKPPILVEFKGGLYAVFNSEENLEKLVIWELDDWKKYIWKKITKKCSNSEYVYTCVTTIVARNRLKLQNGILPLRRKNYQYCLDHVNSLVSWDDKAFRKKKRKWCSSRGFKLVSYVTMFYLFFVFQIYPVVTKGS</sequence>
<dbReference type="NCBIfam" id="TIGR01640">
    <property type="entry name" value="F_box_assoc_1"/>
    <property type="match status" value="1"/>
</dbReference>
<dbReference type="PANTHER" id="PTHR31672">
    <property type="entry name" value="BNACNNG10540D PROTEIN"/>
    <property type="match status" value="1"/>
</dbReference>
<dbReference type="Proteomes" id="UP000554482">
    <property type="component" value="Unassembled WGS sequence"/>
</dbReference>
<dbReference type="InterPro" id="IPR013187">
    <property type="entry name" value="F-box-assoc_dom_typ3"/>
</dbReference>
<dbReference type="SUPFAM" id="SSF81383">
    <property type="entry name" value="F-box domain"/>
    <property type="match status" value="1"/>
</dbReference>
<dbReference type="PANTHER" id="PTHR31672:SF13">
    <property type="entry name" value="F-BOX PROTEIN CPR30-LIKE"/>
    <property type="match status" value="1"/>
</dbReference>
<keyword evidence="1" id="KW-0812">Transmembrane</keyword>
<accession>A0A7J6W7N7</accession>
<keyword evidence="1" id="KW-0472">Membrane</keyword>
<evidence type="ECO:0000313" key="3">
    <source>
        <dbReference type="EMBL" id="KAF5192462.1"/>
    </source>
</evidence>
<evidence type="ECO:0000256" key="1">
    <source>
        <dbReference type="SAM" id="Phobius"/>
    </source>
</evidence>
<name>A0A7J6W7N7_THATH</name>
<dbReference type="OrthoDB" id="1916346at2759"/>
<protein>
    <recommendedName>
        <fullName evidence="2">F-box associated beta-propeller type 3 domain-containing protein</fullName>
    </recommendedName>
</protein>
<feature type="transmembrane region" description="Helical" evidence="1">
    <location>
        <begin position="359"/>
        <end position="378"/>
    </location>
</feature>
<evidence type="ECO:0000313" key="4">
    <source>
        <dbReference type="Proteomes" id="UP000554482"/>
    </source>
</evidence>